<dbReference type="InterPro" id="IPR012677">
    <property type="entry name" value="Nucleotide-bd_a/b_plait_sf"/>
</dbReference>
<accession>L0PES9</accession>
<dbReference type="InterPro" id="IPR052462">
    <property type="entry name" value="SLIRP/GR-RBP-like"/>
</dbReference>
<feature type="compositionally biased region" description="Polar residues" evidence="3">
    <location>
        <begin position="38"/>
        <end position="56"/>
    </location>
</feature>
<dbReference type="PANTHER" id="PTHR48027">
    <property type="entry name" value="HETEROGENEOUS NUCLEAR RIBONUCLEOPROTEIN 87F-RELATED"/>
    <property type="match status" value="1"/>
</dbReference>
<dbReference type="SMART" id="SM00360">
    <property type="entry name" value="RRM"/>
    <property type="match status" value="3"/>
</dbReference>
<feature type="domain" description="RRM" evidence="4">
    <location>
        <begin position="367"/>
        <end position="445"/>
    </location>
</feature>
<name>L0PES9_PNEJI</name>
<dbReference type="STRING" id="1209962.L0PES9"/>
<keyword evidence="1 2" id="KW-0694">RNA-binding</keyword>
<dbReference type="InterPro" id="IPR000504">
    <property type="entry name" value="RRM_dom"/>
</dbReference>
<dbReference type="PROSITE" id="PS51257">
    <property type="entry name" value="PROKAR_LIPOPROTEIN"/>
    <property type="match status" value="1"/>
</dbReference>
<dbReference type="VEuPathDB" id="FungiDB:PNEJI1_000322"/>
<dbReference type="SMART" id="SM00361">
    <property type="entry name" value="RRM_1"/>
    <property type="match status" value="2"/>
</dbReference>
<feature type="domain" description="RRM" evidence="4">
    <location>
        <begin position="193"/>
        <end position="272"/>
    </location>
</feature>
<dbReference type="EMBL" id="CAKM01000270">
    <property type="protein sequence ID" value="CCJ30871.1"/>
    <property type="molecule type" value="Genomic_DNA"/>
</dbReference>
<dbReference type="CDD" id="cd12453">
    <property type="entry name" value="RRM1_RIM4_like"/>
    <property type="match status" value="1"/>
</dbReference>
<organism evidence="6">
    <name type="scientific">Pneumocystis jirovecii</name>
    <name type="common">Human pneumocystis pneumonia agent</name>
    <dbReference type="NCBI Taxonomy" id="42068"/>
    <lineage>
        <taxon>Eukaryota</taxon>
        <taxon>Fungi</taxon>
        <taxon>Dikarya</taxon>
        <taxon>Ascomycota</taxon>
        <taxon>Taphrinomycotina</taxon>
        <taxon>Pneumocystomycetes</taxon>
        <taxon>Pneumocystaceae</taxon>
        <taxon>Pneumocystis</taxon>
    </lineage>
</organism>
<evidence type="ECO:0000256" key="3">
    <source>
        <dbReference type="SAM" id="MobiDB-lite"/>
    </source>
</evidence>
<dbReference type="Pfam" id="PF00076">
    <property type="entry name" value="RRM_1"/>
    <property type="match status" value="3"/>
</dbReference>
<dbReference type="CDD" id="cd00590">
    <property type="entry name" value="RRM_SF"/>
    <property type="match status" value="1"/>
</dbReference>
<feature type="domain" description="RRM" evidence="4">
    <location>
        <begin position="274"/>
        <end position="359"/>
    </location>
</feature>
<proteinExistence type="predicted"/>
<reference evidence="5 6" key="1">
    <citation type="journal article" date="2012" name="MBio">
        <title>De novo assembly of the Pneumocystis jirovecii genome from a single bronchoalveolar lavage fluid specimen from a patient.</title>
        <authorList>
            <person name="Cisse O.H."/>
            <person name="Pagni M."/>
            <person name="Hauser P.M."/>
        </authorList>
    </citation>
    <scope>NUCLEOTIDE SEQUENCE [LARGE SCALE GENOMIC DNA]</scope>
    <source>
        <strain evidence="5 6">SE8</strain>
    </source>
</reference>
<dbReference type="InterPro" id="IPR003954">
    <property type="entry name" value="RRM_euk-type"/>
</dbReference>
<dbReference type="InParanoid" id="L0PES9"/>
<evidence type="ECO:0000313" key="5">
    <source>
        <dbReference type="EMBL" id="CCJ30871.1"/>
    </source>
</evidence>
<comment type="caution">
    <text evidence="5">The sequence shown here is derived from an EMBL/GenBank/DDBJ whole genome shotgun (WGS) entry which is preliminary data.</text>
</comment>
<dbReference type="SUPFAM" id="SSF54928">
    <property type="entry name" value="RNA-binding domain, RBD"/>
    <property type="match status" value="2"/>
</dbReference>
<dbReference type="GO" id="GO:0003723">
    <property type="term" value="F:RNA binding"/>
    <property type="evidence" value="ECO:0007669"/>
    <property type="project" value="UniProtKB-UniRule"/>
</dbReference>
<gene>
    <name evidence="5" type="ORF">PNEJI1_000322</name>
</gene>
<evidence type="ECO:0000256" key="1">
    <source>
        <dbReference type="ARBA" id="ARBA00022884"/>
    </source>
</evidence>
<dbReference type="Gene3D" id="3.30.70.330">
    <property type="match status" value="3"/>
</dbReference>
<sequence>MKPCTSPLLEAGSGTVSSASCPPSPKLLDALTADAPNTPITPFTNRGSGNSTENTSPLEFYDQQEKEFSVLMDPKSHETLSPLALSQKHEVSSLNSERQVLSSAASPATTVYFNESVSGYVEDQAGFSKPESLHEDILDNEEMEASVHCASSETGQDSVSSHLLVKGVVFSHETTFAPKKTTESSENRGRPAACLFVASLSSSRTDEQLCVSVTNHFRKWGNLLNVKVLKDWMQRPYSFVQFENFDDAKRALREAHNTVIDGRHIRVEKARVNRTLYISRIGQPLEEQDVRNLLEPYGEIEDIVIPSNSSHMFRNNLGKCCFARFAFRDDAIQAFSNLRRNGNWVVEWAQNLDQNTSHTPAIPIDKTSIFVGQLNPSLVTRESLLNRFKKYGEIVECSLVNKPNSNRTAFAFLQFDSISGASAAVENENNSTFLDRVIRVQFRELHDKADLSGYDARSMPPINSQTQFGCKFPLSVPFIPRLRSKSNDSLSLVNRGSMYTQDNPCIQGYYSGMTGQSFPMRSQEAFMAAYRAALVAPTPLNPPPINPHSGYSGNIQVPYPTPPVGLASHINSNSASGYNNQHLMVNIHQNPNVIPAPFYYFGGINVPYQSIPSSSLNQDGLASQQDRAKGNNVPQPFLSHWGTLVPTFIHGPAPSSMQPSISLPGHSLPQHQDSLNRVYHFPEGIANGAIHPAWDPSFGYYRFDNQCSPDAPAFSMQVPALQDNPGPNFPVYGEALGHNADQSAHPPSYMLNQPVVNGGITTSAQVILVVIQS</sequence>
<dbReference type="PROSITE" id="PS50102">
    <property type="entry name" value="RRM"/>
    <property type="match status" value="3"/>
</dbReference>
<evidence type="ECO:0000256" key="2">
    <source>
        <dbReference type="PROSITE-ProRule" id="PRU00176"/>
    </source>
</evidence>
<dbReference type="InterPro" id="IPR035979">
    <property type="entry name" value="RBD_domain_sf"/>
</dbReference>
<protein>
    <recommendedName>
        <fullName evidence="4">RRM domain-containing protein</fullName>
    </recommendedName>
</protein>
<dbReference type="AlphaFoldDB" id="L0PES9"/>
<feature type="region of interest" description="Disordered" evidence="3">
    <location>
        <begin position="1"/>
        <end position="56"/>
    </location>
</feature>
<dbReference type="Proteomes" id="UP000010422">
    <property type="component" value="Unassembled WGS sequence"/>
</dbReference>
<evidence type="ECO:0000313" key="6">
    <source>
        <dbReference type="Proteomes" id="UP000010422"/>
    </source>
</evidence>
<evidence type="ECO:0000259" key="4">
    <source>
        <dbReference type="PROSITE" id="PS50102"/>
    </source>
</evidence>
<dbReference type="CDD" id="cd12454">
    <property type="entry name" value="RRM2_RIM4_like"/>
    <property type="match status" value="1"/>
</dbReference>
<dbReference type="InterPro" id="IPR034352">
    <property type="entry name" value="Rim4_RRM1"/>
</dbReference>